<dbReference type="EMBL" id="MT130101">
    <property type="protein sequence ID" value="QMS92585.1"/>
    <property type="molecule type" value="Genomic_DNA"/>
</dbReference>
<evidence type="ECO:0000256" key="1">
    <source>
        <dbReference type="SAM" id="MobiDB-lite"/>
    </source>
</evidence>
<proteinExistence type="predicted"/>
<evidence type="ECO:0000313" key="2">
    <source>
        <dbReference type="EMBL" id="QMS92585.1"/>
    </source>
</evidence>
<protein>
    <submittedName>
        <fullName evidence="2">Early protein E4</fullName>
    </submittedName>
</protein>
<accession>A0A7D7QSG5</accession>
<feature type="region of interest" description="Disordered" evidence="1">
    <location>
        <begin position="23"/>
        <end position="61"/>
    </location>
</feature>
<feature type="region of interest" description="Disordered" evidence="1">
    <location>
        <begin position="135"/>
        <end position="160"/>
    </location>
</feature>
<feature type="compositionally biased region" description="Basic and acidic residues" evidence="1">
    <location>
        <begin position="24"/>
        <end position="36"/>
    </location>
</feature>
<feature type="compositionally biased region" description="Basic and acidic residues" evidence="1">
    <location>
        <begin position="46"/>
        <end position="61"/>
    </location>
</feature>
<name>A0A7D7QSG5_9PAPI</name>
<sequence>MIRTSALCHLQLQQPLNFLIQIPDKPKPGAVHEDPQQKPCAQETPSTDKQDGPKEPARDLDKQPCHPCLTLILWNPPAWVPSENATTGPRHTLHPSPFYGAQGQVNSYLPSPLCRARYRKVWHEHRKDLKRRRLRTRRKRQQRVPPLNLNCSGARRTRAY</sequence>
<organism evidence="2">
    <name type="scientific">Camelus dromedarius papillomavirus 1</name>
    <dbReference type="NCBI Taxonomy" id="996650"/>
    <lineage>
        <taxon>Viruses</taxon>
        <taxon>Monodnaviria</taxon>
        <taxon>Shotokuvirae</taxon>
        <taxon>Cossaviricota</taxon>
        <taxon>Papovaviricetes</taxon>
        <taxon>Zurhausenvirales</taxon>
        <taxon>Papillomaviridae</taxon>
        <taxon>Firstpapillomavirinae</taxon>
        <taxon>Deltapapillomavirus</taxon>
        <taxon>Deltapapillomavirus 6</taxon>
    </lineage>
</organism>
<reference evidence="2" key="1">
    <citation type="submission" date="2020-02" db="EMBL/GenBank/DDBJ databases">
        <title>A novel deltapapillomavirus associated with fibropapilloma in Camelus dromedaries.</title>
        <authorList>
            <person name="Sobhy N.M."/>
            <person name="El Damaty H.M."/>
            <person name="Mor S.K."/>
            <person name="Singh V."/>
            <person name="Youssef C.R.B."/>
            <person name="Goyal S.M."/>
        </authorList>
    </citation>
    <scope>NUCLEOTIDE SEQUENCE</scope>
    <source>
        <strain evidence="2">NMS2</strain>
    </source>
</reference>